<protein>
    <submittedName>
        <fullName evidence="2">Uncharacterized protein</fullName>
    </submittedName>
</protein>
<evidence type="ECO:0000313" key="2">
    <source>
        <dbReference type="EMBL" id="ALC23425.1"/>
    </source>
</evidence>
<evidence type="ECO:0000256" key="1">
    <source>
        <dbReference type="SAM" id="MobiDB-lite"/>
    </source>
</evidence>
<feature type="region of interest" description="Disordered" evidence="1">
    <location>
        <begin position="1"/>
        <end position="42"/>
    </location>
</feature>
<feature type="compositionally biased region" description="Gly residues" evidence="1">
    <location>
        <begin position="54"/>
        <end position="70"/>
    </location>
</feature>
<dbReference type="STRING" id="38300.SPRI_5119"/>
<accession>A0A0M4DVD1</accession>
<gene>
    <name evidence="2" type="ORF">SPRI_5119</name>
</gene>
<dbReference type="Proteomes" id="UP000060513">
    <property type="component" value="Chromosome"/>
</dbReference>
<dbReference type="EMBL" id="CP011340">
    <property type="protein sequence ID" value="ALC23425.1"/>
    <property type="molecule type" value="Genomic_DNA"/>
</dbReference>
<feature type="region of interest" description="Disordered" evidence="1">
    <location>
        <begin position="166"/>
        <end position="250"/>
    </location>
</feature>
<sequence>MQIALRDVPSPYERTRPRSIRPPTVSLVGLSPVRGAGRDGARCRREAVGAWGVGRGRGIGVPSGRGGGRARGSRGAGQRFGAAGDAPCRLWPHPRVRSSGVERCSYKADVGGSKPSAPTSAKHDEGPGHRYRTGEPGPCSFLSRGSGGEASYQLRARQGCLPALASRKAHGSDRPGGVSRSFPERCQGAPRCRARISPPRATWPPAPSPVTSPPPPACSRSPKLRTPNEQPPPPSDKTISPHRIHDRTGPTCLGSYARHRHAAAVAEGPHCYWNDAVFLTMGLLNCGLTDAGRVYFAASCCQAERDFHNHHGRHRSRRRRPLTASDSVIRLHQPRCRLRACGEAGIRQRV</sequence>
<feature type="compositionally biased region" description="Pro residues" evidence="1">
    <location>
        <begin position="201"/>
        <end position="217"/>
    </location>
</feature>
<feature type="compositionally biased region" description="Low complexity" evidence="1">
    <location>
        <begin position="76"/>
        <end position="86"/>
    </location>
</feature>
<dbReference type="KEGG" id="spri:SPRI_5119"/>
<feature type="region of interest" description="Disordered" evidence="1">
    <location>
        <begin position="106"/>
        <end position="147"/>
    </location>
</feature>
<reference evidence="2 3" key="1">
    <citation type="submission" date="2015-08" db="EMBL/GenBank/DDBJ databases">
        <title>Genome sequence of the pristinamycin over-producing bacterium Streptomyces pristinaespiralis HCCB10218.</title>
        <authorList>
            <person name="Tian J."/>
            <person name="Yang J."/>
            <person name="Li L."/>
            <person name="Ruan L."/>
            <person name="Wei W."/>
            <person name="Zheng G."/>
            <person name="Wei Z."/>
            <person name="Yang S."/>
            <person name="Ge M."/>
            <person name="Jiang W."/>
            <person name="Lu Y."/>
        </authorList>
    </citation>
    <scope>NUCLEOTIDE SEQUENCE [LARGE SCALE GENOMIC DNA]</scope>
    <source>
        <strain evidence="2 3">HCCB 10218</strain>
    </source>
</reference>
<feature type="region of interest" description="Disordered" evidence="1">
    <location>
        <begin position="54"/>
        <end position="94"/>
    </location>
</feature>
<organism evidence="2">
    <name type="scientific">Streptomyces pristinaespiralis</name>
    <dbReference type="NCBI Taxonomy" id="38300"/>
    <lineage>
        <taxon>Bacteria</taxon>
        <taxon>Bacillati</taxon>
        <taxon>Actinomycetota</taxon>
        <taxon>Actinomycetes</taxon>
        <taxon>Kitasatosporales</taxon>
        <taxon>Streptomycetaceae</taxon>
        <taxon>Streptomyces</taxon>
    </lineage>
</organism>
<evidence type="ECO:0000313" key="3">
    <source>
        <dbReference type="Proteomes" id="UP000060513"/>
    </source>
</evidence>
<dbReference type="AlphaFoldDB" id="A0A0M4DVD1"/>
<proteinExistence type="predicted"/>
<name>A0A0M4DVD1_STRPR</name>